<comment type="caution">
    <text evidence="1">The sequence shown here is derived from an EMBL/GenBank/DDBJ whole genome shotgun (WGS) entry which is preliminary data.</text>
</comment>
<dbReference type="InterPro" id="IPR024074">
    <property type="entry name" value="AS_cat/multimer_dom_body"/>
</dbReference>
<dbReference type="Gene3D" id="1.20.5.470">
    <property type="entry name" value="Single helix bin"/>
    <property type="match status" value="1"/>
</dbReference>
<feature type="non-terminal residue" evidence="1">
    <location>
        <position position="1"/>
    </location>
</feature>
<proteinExistence type="predicted"/>
<organism evidence="1 2">
    <name type="scientific">Trifolium pratense</name>
    <name type="common">Red clover</name>
    <dbReference type="NCBI Taxonomy" id="57577"/>
    <lineage>
        <taxon>Eukaryota</taxon>
        <taxon>Viridiplantae</taxon>
        <taxon>Streptophyta</taxon>
        <taxon>Embryophyta</taxon>
        <taxon>Tracheophyta</taxon>
        <taxon>Spermatophyta</taxon>
        <taxon>Magnoliopsida</taxon>
        <taxon>eudicotyledons</taxon>
        <taxon>Gunneridae</taxon>
        <taxon>Pentapetalae</taxon>
        <taxon>rosids</taxon>
        <taxon>fabids</taxon>
        <taxon>Fabales</taxon>
        <taxon>Fabaceae</taxon>
        <taxon>Papilionoideae</taxon>
        <taxon>50 kb inversion clade</taxon>
        <taxon>NPAAA clade</taxon>
        <taxon>Hologalegina</taxon>
        <taxon>IRL clade</taxon>
        <taxon>Trifolieae</taxon>
        <taxon>Trifolium</taxon>
    </lineage>
</organism>
<accession>A0A2K3MKM0</accession>
<dbReference type="STRING" id="57577.A0A2K3MKM0"/>
<dbReference type="EMBL" id="ASHM01066013">
    <property type="protein sequence ID" value="PNX91373.1"/>
    <property type="molecule type" value="Genomic_DNA"/>
</dbReference>
<sequence>NYCSIICGSPDPENRNPIGEFFCPQCRSDAAGIELHSEQTMVTIKEKIAEAKAAWSVGPENSESSKIGLRFNPESSDILHLWQMTVGKSQALILKLHRLKMMVMREQMISTKKTDLKGHYAVKPHIPYNHFVGRVPYRQDISSFENSEIYDQADAAGFIWLYGLPMRVRAMLEQGI</sequence>
<gene>
    <name evidence="1" type="ORF">L195_g047503</name>
</gene>
<dbReference type="Proteomes" id="UP000236291">
    <property type="component" value="Unassembled WGS sequence"/>
</dbReference>
<evidence type="ECO:0000313" key="2">
    <source>
        <dbReference type="Proteomes" id="UP000236291"/>
    </source>
</evidence>
<dbReference type="AlphaFoldDB" id="A0A2K3MKM0"/>
<dbReference type="SUPFAM" id="SSF69864">
    <property type="entry name" value="Argininosuccinate synthetase, C-terminal domain"/>
    <property type="match status" value="1"/>
</dbReference>
<reference evidence="1 2" key="2">
    <citation type="journal article" date="2017" name="Front. Plant Sci.">
        <title>Gene Classification and Mining of Molecular Markers Useful in Red Clover (Trifolium pratense) Breeding.</title>
        <authorList>
            <person name="Istvanek J."/>
            <person name="Dluhosova J."/>
            <person name="Dluhos P."/>
            <person name="Patkova L."/>
            <person name="Nedelnik J."/>
            <person name="Repkova J."/>
        </authorList>
    </citation>
    <scope>NUCLEOTIDE SEQUENCE [LARGE SCALE GENOMIC DNA]</scope>
    <source>
        <strain evidence="2">cv. Tatra</strain>
        <tissue evidence="1">Young leaves</tissue>
    </source>
</reference>
<reference evidence="1 2" key="1">
    <citation type="journal article" date="2014" name="Am. J. Bot.">
        <title>Genome assembly and annotation for red clover (Trifolium pratense; Fabaceae).</title>
        <authorList>
            <person name="Istvanek J."/>
            <person name="Jaros M."/>
            <person name="Krenek A."/>
            <person name="Repkova J."/>
        </authorList>
    </citation>
    <scope>NUCLEOTIDE SEQUENCE [LARGE SCALE GENOMIC DNA]</scope>
    <source>
        <strain evidence="2">cv. Tatra</strain>
        <tissue evidence="1">Young leaves</tissue>
    </source>
</reference>
<name>A0A2K3MKM0_TRIPR</name>
<evidence type="ECO:0000313" key="1">
    <source>
        <dbReference type="EMBL" id="PNX91373.1"/>
    </source>
</evidence>
<dbReference type="GO" id="GO:0004055">
    <property type="term" value="F:argininosuccinate synthase activity"/>
    <property type="evidence" value="ECO:0007669"/>
    <property type="project" value="InterPro"/>
</dbReference>
<protein>
    <submittedName>
        <fullName evidence="1">Argininosuccinate synthase chloroplastic-like</fullName>
    </submittedName>
</protein>
<dbReference type="ExpressionAtlas" id="A0A2K3MKM0">
    <property type="expression patterns" value="baseline"/>
</dbReference>